<dbReference type="GO" id="GO:0006397">
    <property type="term" value="P:mRNA processing"/>
    <property type="evidence" value="ECO:0007669"/>
    <property type="project" value="UniProtKB-UniRule"/>
</dbReference>
<evidence type="ECO:0000313" key="15">
    <source>
        <dbReference type="Proteomes" id="UP000541558"/>
    </source>
</evidence>
<comment type="subcellular location">
    <subcellularLocation>
        <location evidence="1 11">Mitochondrion inner membrane</location>
        <topology evidence="1 11">Single-pass membrane protein</topology>
    </subcellularLocation>
</comment>
<dbReference type="Gene3D" id="3.40.50.300">
    <property type="entry name" value="P-loop containing nucleotide triphosphate hydrolases"/>
    <property type="match status" value="1"/>
</dbReference>
<evidence type="ECO:0000256" key="3">
    <source>
        <dbReference type="ARBA" id="ARBA00020222"/>
    </source>
</evidence>
<keyword evidence="11" id="KW-0694">RNA-binding</keyword>
<feature type="region of interest" description="Disordered" evidence="12">
    <location>
        <begin position="487"/>
        <end position="514"/>
    </location>
</feature>
<organism evidence="14 15">
    <name type="scientific">Ephemerocybe angulata</name>
    <dbReference type="NCBI Taxonomy" id="980116"/>
    <lineage>
        <taxon>Eukaryota</taxon>
        <taxon>Fungi</taxon>
        <taxon>Dikarya</taxon>
        <taxon>Basidiomycota</taxon>
        <taxon>Agaricomycotina</taxon>
        <taxon>Agaricomycetes</taxon>
        <taxon>Agaricomycetidae</taxon>
        <taxon>Agaricales</taxon>
        <taxon>Agaricineae</taxon>
        <taxon>Psathyrellaceae</taxon>
        <taxon>Ephemerocybe</taxon>
    </lineage>
</organism>
<dbReference type="InterPro" id="IPR035979">
    <property type="entry name" value="RBD_domain_sf"/>
</dbReference>
<evidence type="ECO:0000256" key="2">
    <source>
        <dbReference type="ARBA" id="ARBA00010320"/>
    </source>
</evidence>
<sequence length="845" mass="94964">MLRSVLRRRGISTVPVNRKEAWLFVDSVFPIQLAAWDLRHYIGFFRREYLLSRLQSQLEKVKTHSFQVIDLQPHPKDGGVYVRFAYSPQVDEQDAILKDIEKTVRDEANAHGGFPNWVGLTSGNAWLVKGTPWREDMNRYASPIVRVLFDGPDVNEQELYESFRPYGRIRDIVLPGVVPAGQPRFATITFHSLPAATIARNVLYGVALRSQPSNITRIRTLYQKPIQAHAIRDWTANHPKVVLPLLIFLLGSLSYAIFDPVRAIMVEGKVLNWFDYREYSLYRWLMANTLARLQTVSPANLNPTPAVWKERSDAQDSLKAYLADKPTTIAFLHGPQGSGKTRMVESILAEESRSVLYIDCRELQKQSSDSQLIGALANQTGYWPVFTLFSSMGNLIDLASVGLIGQKAGISKSTKDQLTEILEVVAAGLARVSSSHRNDTKHALDRERTLKEREKQARITSDKIERGVWHDGRLDCVAGNGVISELGIGDEDMDPTGETITQQAAPDSSVDKRKEKSKAELDAVKALPIVIIRNYSSKVGSTREDLLETLANWAASLVENQIAHVVVLSDNRENAKRLAKALPTKPLYAIGLSDADPASSLSFMKQKLQDAGIHLEFTKEQTAAVARLGGRASDLESLIHKIRNGQDVQDAVEEIVNQNVSELRKNAFGDDMDDAKSLPWSREQVWHIINLLSKKPEIAYYDIIADFPFKGDETALRNMEHAELISITTKDGRPSTIRPGKPVFRWVFDKLVQDPVFHAAQEINYNDKAIAKNESTVKACEEELRLLGEIMASEPKPWYGWIVSRRSAARERARYVAEKMLKAEKKVQALDRRNDALKKALANAF</sequence>
<dbReference type="AlphaFoldDB" id="A0A8H5F5H4"/>
<evidence type="ECO:0000313" key="14">
    <source>
        <dbReference type="EMBL" id="KAF5324550.1"/>
    </source>
</evidence>
<evidence type="ECO:0000256" key="10">
    <source>
        <dbReference type="ARBA" id="ARBA00025276"/>
    </source>
</evidence>
<keyword evidence="9" id="KW-0472">Membrane</keyword>
<evidence type="ECO:0000256" key="11">
    <source>
        <dbReference type="RuleBase" id="RU367108"/>
    </source>
</evidence>
<dbReference type="PANTHER" id="PTHR32198">
    <property type="entry name" value="MITOCHONDRIAL ESCAPE PROTEIN 2"/>
    <property type="match status" value="1"/>
</dbReference>
<dbReference type="SUPFAM" id="SSF52540">
    <property type="entry name" value="P-loop containing nucleoside triphosphate hydrolases"/>
    <property type="match status" value="2"/>
</dbReference>
<dbReference type="Gene3D" id="3.30.70.330">
    <property type="match status" value="1"/>
</dbReference>
<comment type="caution">
    <text evidence="14">The sequence shown here is derived from an EMBL/GenBank/DDBJ whole genome shotgun (WGS) entry which is preliminary data.</text>
</comment>
<dbReference type="SUPFAM" id="SSF54928">
    <property type="entry name" value="RNA-binding domain, RBD"/>
    <property type="match status" value="1"/>
</dbReference>
<evidence type="ECO:0000256" key="5">
    <source>
        <dbReference type="ARBA" id="ARBA00022792"/>
    </source>
</evidence>
<dbReference type="InterPro" id="IPR027417">
    <property type="entry name" value="P-loop_NTPase"/>
</dbReference>
<dbReference type="InterPro" id="IPR012677">
    <property type="entry name" value="Nucleotide-bd_a/b_plait_sf"/>
</dbReference>
<evidence type="ECO:0000256" key="1">
    <source>
        <dbReference type="ARBA" id="ARBA00004434"/>
    </source>
</evidence>
<comment type="function">
    <text evidence="10 11">Plays a role in maintaining the mitochondrial genome and in controlling the mtDNA escape. Involved in the regulation of mtDNA nucleotide structure and number. May have a dispensable role in early maturation of pre-rRNA.</text>
</comment>
<evidence type="ECO:0000256" key="7">
    <source>
        <dbReference type="ARBA" id="ARBA00022989"/>
    </source>
</evidence>
<keyword evidence="5 11" id="KW-0999">Mitochondrion inner membrane</keyword>
<dbReference type="GO" id="GO:0005743">
    <property type="term" value="C:mitochondrial inner membrane"/>
    <property type="evidence" value="ECO:0007669"/>
    <property type="project" value="UniProtKB-SubCell"/>
</dbReference>
<dbReference type="InterPro" id="IPR039627">
    <property type="entry name" value="Yme2_C"/>
</dbReference>
<keyword evidence="4" id="KW-0812">Transmembrane</keyword>
<evidence type="ECO:0000256" key="4">
    <source>
        <dbReference type="ARBA" id="ARBA00022692"/>
    </source>
</evidence>
<feature type="domain" description="RRM" evidence="13">
    <location>
        <begin position="142"/>
        <end position="216"/>
    </location>
</feature>
<dbReference type="Pfam" id="PF10443">
    <property type="entry name" value="RNA12"/>
    <property type="match status" value="1"/>
</dbReference>
<proteinExistence type="inferred from homology"/>
<dbReference type="EMBL" id="JAACJK010000164">
    <property type="protein sequence ID" value="KAF5324550.1"/>
    <property type="molecule type" value="Genomic_DNA"/>
</dbReference>
<dbReference type="Pfam" id="PF00076">
    <property type="entry name" value="RRM_1"/>
    <property type="match status" value="1"/>
</dbReference>
<dbReference type="SMART" id="SM00360">
    <property type="entry name" value="RRM"/>
    <property type="match status" value="1"/>
</dbReference>
<keyword evidence="8 11" id="KW-0496">Mitochondrion</keyword>
<accession>A0A8H5F5H4</accession>
<dbReference type="InterPro" id="IPR000504">
    <property type="entry name" value="RRM_dom"/>
</dbReference>
<evidence type="ECO:0000256" key="12">
    <source>
        <dbReference type="SAM" id="MobiDB-lite"/>
    </source>
</evidence>
<dbReference type="InterPro" id="IPR018850">
    <property type="entry name" value="Mt_escape_2_C"/>
</dbReference>
<evidence type="ECO:0000256" key="8">
    <source>
        <dbReference type="ARBA" id="ARBA00023128"/>
    </source>
</evidence>
<evidence type="ECO:0000256" key="9">
    <source>
        <dbReference type="ARBA" id="ARBA00023136"/>
    </source>
</evidence>
<protein>
    <recommendedName>
        <fullName evidence="3 11">Mitochondrial escape protein 2</fullName>
    </recommendedName>
</protein>
<gene>
    <name evidence="14" type="ORF">D9611_004476</name>
</gene>
<dbReference type="PANTHER" id="PTHR32198:SF2">
    <property type="entry name" value="MITOCHONDRIAL ESCAPE PROTEIN 2"/>
    <property type="match status" value="1"/>
</dbReference>
<feature type="region of interest" description="Disordered" evidence="12">
    <location>
        <begin position="436"/>
        <end position="457"/>
    </location>
</feature>
<keyword evidence="15" id="KW-1185">Reference proteome</keyword>
<comment type="similarity">
    <text evidence="2 11">Belongs to the YME2 family.</text>
</comment>
<evidence type="ECO:0000259" key="13">
    <source>
        <dbReference type="SMART" id="SM00360"/>
    </source>
</evidence>
<reference evidence="14 15" key="1">
    <citation type="journal article" date="2020" name="ISME J.">
        <title>Uncovering the hidden diversity of litter-decomposition mechanisms in mushroom-forming fungi.</title>
        <authorList>
            <person name="Floudas D."/>
            <person name="Bentzer J."/>
            <person name="Ahren D."/>
            <person name="Johansson T."/>
            <person name="Persson P."/>
            <person name="Tunlid A."/>
        </authorList>
    </citation>
    <scope>NUCLEOTIDE SEQUENCE [LARGE SCALE GENOMIC DNA]</scope>
    <source>
        <strain evidence="14 15">CBS 175.51</strain>
    </source>
</reference>
<dbReference type="OrthoDB" id="10267654at2759"/>
<dbReference type="GO" id="GO:0003723">
    <property type="term" value="F:RNA binding"/>
    <property type="evidence" value="ECO:0007669"/>
    <property type="project" value="UniProtKB-UniRule"/>
</dbReference>
<evidence type="ECO:0000256" key="6">
    <source>
        <dbReference type="ARBA" id="ARBA00022946"/>
    </source>
</evidence>
<dbReference type="Proteomes" id="UP000541558">
    <property type="component" value="Unassembled WGS sequence"/>
</dbReference>
<keyword evidence="11" id="KW-0507">mRNA processing</keyword>
<keyword evidence="6" id="KW-0809">Transit peptide</keyword>
<keyword evidence="7" id="KW-1133">Transmembrane helix</keyword>
<name>A0A8H5F5H4_9AGAR</name>